<keyword evidence="2" id="KW-1185">Reference proteome</keyword>
<proteinExistence type="predicted"/>
<dbReference type="Proteomes" id="UP000199529">
    <property type="component" value="Unassembled WGS sequence"/>
</dbReference>
<name>A0A1H3RRQ8_9PSEU</name>
<gene>
    <name evidence="1" type="ORF">SAMN05216215_105723</name>
</gene>
<sequence length="375" mass="41944">MARRTVRALAGLLVRSGMVAEEKAAEVLAGIGKRNDLDEELAEHDIFGWLPEFGIAISVHGEDVDHVEGYYRYLLEREVTACTGGAVVVSDLVLVRDEDDYEFLHFLRNGESVWWSVEHQSDDYADQGAVATQIIDLNPGGDDPRVFYQLRRETVEACQDDVHVLASPAQARALRDEFGLDFYGPDVEWPRRGAAPTAEPGTAEWYMQEDRRLMTESAKEFLDRWLSDMDGALDAWRSGFLPEDFPFDFSLDSLDALGRLVLDRFPARSAVREAAGDPFVVGAVRYLGETLIRNGQNHWGYQDLVGDVDDWMPKIRPNTPDAFQLIVTPLHELCAAAGDRDPGILGRSAEELHDSVDRYAKALRALGSMRSEVDV</sequence>
<protein>
    <submittedName>
        <fullName evidence="1">Uncharacterized protein</fullName>
    </submittedName>
</protein>
<accession>A0A1H3RRQ8</accession>
<dbReference type="EMBL" id="FNOK01000057">
    <property type="protein sequence ID" value="SDZ28392.1"/>
    <property type="molecule type" value="Genomic_DNA"/>
</dbReference>
<dbReference type="RefSeq" id="WP_143061239.1">
    <property type="nucleotide sequence ID" value="NZ_FNOK01000057.1"/>
</dbReference>
<reference evidence="2" key="1">
    <citation type="submission" date="2016-10" db="EMBL/GenBank/DDBJ databases">
        <authorList>
            <person name="Varghese N."/>
            <person name="Submissions S."/>
        </authorList>
    </citation>
    <scope>NUCLEOTIDE SEQUENCE [LARGE SCALE GENOMIC DNA]</scope>
    <source>
        <strain evidence="2">CGMCC 4.3530</strain>
    </source>
</reference>
<dbReference type="STRING" id="418495.SAMN05216215_105723"/>
<evidence type="ECO:0000313" key="1">
    <source>
        <dbReference type="EMBL" id="SDZ28392.1"/>
    </source>
</evidence>
<dbReference type="AlphaFoldDB" id="A0A1H3RRQ8"/>
<evidence type="ECO:0000313" key="2">
    <source>
        <dbReference type="Proteomes" id="UP000199529"/>
    </source>
</evidence>
<organism evidence="1 2">
    <name type="scientific">Saccharopolyspora shandongensis</name>
    <dbReference type="NCBI Taxonomy" id="418495"/>
    <lineage>
        <taxon>Bacteria</taxon>
        <taxon>Bacillati</taxon>
        <taxon>Actinomycetota</taxon>
        <taxon>Actinomycetes</taxon>
        <taxon>Pseudonocardiales</taxon>
        <taxon>Pseudonocardiaceae</taxon>
        <taxon>Saccharopolyspora</taxon>
    </lineage>
</organism>
<dbReference type="OrthoDB" id="4799037at2"/>